<reference evidence="3" key="1">
    <citation type="journal article" date="2013" name="New Phytol.">
        <title>Comparative genomic and transcriptomic analyses reveal the hemibiotrophic stage shift of Colletotrichum fungi.</title>
        <authorList>
            <person name="Gan P."/>
            <person name="Ikeda K."/>
            <person name="Irieda H."/>
            <person name="Narusaka M."/>
            <person name="O'Connell R.J."/>
            <person name="Narusaka Y."/>
            <person name="Takano Y."/>
            <person name="Kubo Y."/>
            <person name="Shirasu K."/>
        </authorList>
    </citation>
    <scope>NUCLEOTIDE SEQUENCE [LARGE SCALE GENOMIC DNA]</scope>
    <source>
        <strain evidence="3">104-T / ATCC 96160 / CBS 514.97 / LARS 414 / MAFF 240422</strain>
    </source>
</reference>
<proteinExistence type="predicted"/>
<feature type="region of interest" description="Disordered" evidence="1">
    <location>
        <begin position="1"/>
        <end position="45"/>
    </location>
</feature>
<protein>
    <submittedName>
        <fullName evidence="2">Uncharacterized protein</fullName>
    </submittedName>
</protein>
<evidence type="ECO:0000313" key="2">
    <source>
        <dbReference type="EMBL" id="TDZ23210.1"/>
    </source>
</evidence>
<sequence>MRPSCSRHRGTSHTFPRLDGHSALTPPFLDDRQDSRTTSFKERHGQAIRMSSRNGLWLMPCTRAEDGKCLAAFTKRLRGGIARDTKGRCLYLWSIVLEV</sequence>
<keyword evidence="3" id="KW-1185">Reference proteome</keyword>
<feature type="compositionally biased region" description="Basic residues" evidence="1">
    <location>
        <begin position="1"/>
        <end position="11"/>
    </location>
</feature>
<dbReference type="Proteomes" id="UP000014480">
    <property type="component" value="Unassembled WGS sequence"/>
</dbReference>
<gene>
    <name evidence="2" type="ORF">Cob_v003675</name>
</gene>
<feature type="compositionally biased region" description="Basic and acidic residues" evidence="1">
    <location>
        <begin position="29"/>
        <end position="45"/>
    </location>
</feature>
<reference evidence="3" key="2">
    <citation type="journal article" date="2019" name="Mol. Plant Microbe Interact.">
        <title>Genome sequence resources for four phytopathogenic fungi from the Colletotrichum orbiculare species complex.</title>
        <authorList>
            <person name="Gan P."/>
            <person name="Tsushima A."/>
            <person name="Narusaka M."/>
            <person name="Narusaka Y."/>
            <person name="Takano Y."/>
            <person name="Kubo Y."/>
            <person name="Shirasu K."/>
        </authorList>
    </citation>
    <scope>GENOME REANNOTATION</scope>
    <source>
        <strain evidence="3">104-T / ATCC 96160 / CBS 514.97 / LARS 414 / MAFF 240422</strain>
    </source>
</reference>
<evidence type="ECO:0000313" key="3">
    <source>
        <dbReference type="Proteomes" id="UP000014480"/>
    </source>
</evidence>
<dbReference type="AlphaFoldDB" id="A0A484FZG6"/>
<evidence type="ECO:0000256" key="1">
    <source>
        <dbReference type="SAM" id="MobiDB-lite"/>
    </source>
</evidence>
<dbReference type="EMBL" id="AMCV02000006">
    <property type="protein sequence ID" value="TDZ23210.1"/>
    <property type="molecule type" value="Genomic_DNA"/>
</dbReference>
<organism evidence="2 3">
    <name type="scientific">Colletotrichum orbiculare (strain 104-T / ATCC 96160 / CBS 514.97 / LARS 414 / MAFF 240422)</name>
    <name type="common">Cucumber anthracnose fungus</name>
    <name type="synonym">Colletotrichum lagenarium</name>
    <dbReference type="NCBI Taxonomy" id="1213857"/>
    <lineage>
        <taxon>Eukaryota</taxon>
        <taxon>Fungi</taxon>
        <taxon>Dikarya</taxon>
        <taxon>Ascomycota</taxon>
        <taxon>Pezizomycotina</taxon>
        <taxon>Sordariomycetes</taxon>
        <taxon>Hypocreomycetidae</taxon>
        <taxon>Glomerellales</taxon>
        <taxon>Glomerellaceae</taxon>
        <taxon>Colletotrichum</taxon>
        <taxon>Colletotrichum orbiculare species complex</taxon>
    </lineage>
</organism>
<comment type="caution">
    <text evidence="2">The sequence shown here is derived from an EMBL/GenBank/DDBJ whole genome shotgun (WGS) entry which is preliminary data.</text>
</comment>
<name>A0A484FZG6_COLOR</name>
<accession>A0A484FZG6</accession>